<sequence>MIAVTAYSASAEIVQGCPEGQQGIAAAEAAGAAAESSTPSLFQKQEVGPCQDRGAVGTCKFPIPYSWVQMCTFRQDAGGGWASYMICDEQRQQNIVQYVRERDVPAFKEMLQFSVCDLWPLIKGRTLWIMGDSHSYDLFHALGCLVLPLWDYNHEGDFPYARETEAFQHLEQHVEHYKPPECLPLLEGTMVCQIRVNKGQMVRDHTLPLLKRMAKPDDIAVINFAHWHNGWEGTEYRDLLQAFRDEVATDSAALPHIIWKEMVATHYRHLHGAYKGGTPPFECAPLGVSLHPNGSLTAQDDINQLIVEGGAHNKAAREVFAGSDIIMTGSWNATVELYEYHRELADGRGHECGHYCFPGAPEIWLYYVYSAMKTAPWSAKN</sequence>
<accession>A0ABP1G487</accession>
<protein>
    <submittedName>
        <fullName evidence="1">G10012 protein</fullName>
    </submittedName>
</protein>
<comment type="caution">
    <text evidence="1">The sequence shown here is derived from an EMBL/GenBank/DDBJ whole genome shotgun (WGS) entry which is preliminary data.</text>
</comment>
<dbReference type="EMBL" id="CAXHTA020000017">
    <property type="protein sequence ID" value="CAL5227106.1"/>
    <property type="molecule type" value="Genomic_DNA"/>
</dbReference>
<keyword evidence="2" id="KW-1185">Reference proteome</keyword>
<dbReference type="Proteomes" id="UP001497392">
    <property type="component" value="Unassembled WGS sequence"/>
</dbReference>
<evidence type="ECO:0000313" key="2">
    <source>
        <dbReference type="Proteomes" id="UP001497392"/>
    </source>
</evidence>
<organism evidence="1 2">
    <name type="scientific">Coccomyxa viridis</name>
    <dbReference type="NCBI Taxonomy" id="1274662"/>
    <lineage>
        <taxon>Eukaryota</taxon>
        <taxon>Viridiplantae</taxon>
        <taxon>Chlorophyta</taxon>
        <taxon>core chlorophytes</taxon>
        <taxon>Trebouxiophyceae</taxon>
        <taxon>Trebouxiophyceae incertae sedis</taxon>
        <taxon>Coccomyxaceae</taxon>
        <taxon>Coccomyxa</taxon>
    </lineage>
</organism>
<evidence type="ECO:0000313" key="1">
    <source>
        <dbReference type="EMBL" id="CAL5227106.1"/>
    </source>
</evidence>
<proteinExistence type="predicted"/>
<reference evidence="1 2" key="1">
    <citation type="submission" date="2024-06" db="EMBL/GenBank/DDBJ databases">
        <authorList>
            <person name="Kraege A."/>
            <person name="Thomma B."/>
        </authorList>
    </citation>
    <scope>NUCLEOTIDE SEQUENCE [LARGE SCALE GENOMIC DNA]</scope>
</reference>
<name>A0ABP1G487_9CHLO</name>
<gene>
    <name evidence="1" type="primary">g10012</name>
    <name evidence="1" type="ORF">VP750_LOCUS9012</name>
</gene>